<reference evidence="9 10" key="2">
    <citation type="submission" date="2011-10" db="EMBL/GenBank/DDBJ databases">
        <title>The Genome Sequence of Simonsiella muelleri ATCC 29453.</title>
        <authorList>
            <consortium name="The Broad Institute Genome Sequencing Platform"/>
            <consortium name="The Broad Institute Genome Sequencing Center for Infectious Disease"/>
            <person name="Earl A."/>
            <person name="Ward D."/>
            <person name="Feldgarden M."/>
            <person name="Gevers D."/>
            <person name="Izard J."/>
            <person name="Baranova O.V."/>
            <person name="Blanton J.M."/>
            <person name="Tanner A.C."/>
            <person name="Dewhirst F."/>
            <person name="Young S.K."/>
            <person name="Zeng Q."/>
            <person name="Gargeya S."/>
            <person name="Fitzgerald M."/>
            <person name="Haas B."/>
            <person name="Abouelleil A."/>
            <person name="Alvarado L."/>
            <person name="Arachchi H.M."/>
            <person name="Berlin A."/>
            <person name="Brown A."/>
            <person name="Chapman S.B."/>
            <person name="Chen Z."/>
            <person name="Dunbar C."/>
            <person name="Freedman E."/>
            <person name="Gearin G."/>
            <person name="Goldberg J."/>
            <person name="Griggs A."/>
            <person name="Gujja S."/>
            <person name="Heiman D."/>
            <person name="Howarth C."/>
            <person name="Larson L."/>
            <person name="Lui A."/>
            <person name="MacDonald P.J.P."/>
            <person name="Montmayeur A."/>
            <person name="Murphy C."/>
            <person name="Neiman D."/>
            <person name="Pearson M."/>
            <person name="Priest M."/>
            <person name="Roberts A."/>
            <person name="Saif S."/>
            <person name="Shea T."/>
            <person name="Shenoy N."/>
            <person name="Sisk P."/>
            <person name="Stolte C."/>
            <person name="Sykes S."/>
            <person name="Wortman J."/>
            <person name="Nusbaum C."/>
            <person name="Birren B."/>
        </authorList>
    </citation>
    <scope>NUCLEOTIDE SEQUENCE [LARGE SCALE GENOMIC DNA]</scope>
    <source>
        <strain evidence="9 10">ATCC 29453</strain>
    </source>
</reference>
<evidence type="ECO:0000256" key="3">
    <source>
        <dbReference type="ARBA" id="ARBA00022781"/>
    </source>
</evidence>
<dbReference type="SUPFAM" id="SSF47928">
    <property type="entry name" value="N-terminal domain of the delta subunit of the F1F0-ATP synthase"/>
    <property type="match status" value="1"/>
</dbReference>
<name>V9HM04_9NEIS</name>
<dbReference type="KEGG" id="smur:BWP33_07000"/>
<protein>
    <recommendedName>
        <fullName evidence="8">ATP synthase subunit delta</fullName>
    </recommendedName>
    <alternativeName>
        <fullName evidence="8">ATP synthase F(1) sector subunit delta</fullName>
    </alternativeName>
    <alternativeName>
        <fullName evidence="8">F-type ATPase subunit delta</fullName>
        <shortName evidence="8">F-ATPase subunit delta</shortName>
    </alternativeName>
</protein>
<evidence type="ECO:0000256" key="5">
    <source>
        <dbReference type="ARBA" id="ARBA00023136"/>
    </source>
</evidence>
<evidence type="ECO:0000256" key="4">
    <source>
        <dbReference type="ARBA" id="ARBA00023065"/>
    </source>
</evidence>
<sequence>MSEFATVARPYAKALFELAEKNKQVETWLNGLVELAWLIQQAKVADFLEQADWSATQKADELIRLLAESPAVKQAEFRNFVHVVAQEKRLAALPEIYVQYRNFVLSRNNTKQAVIYTAFDIAGEGQRAKIISDLEQHFNTRLQATFKTQPDLIGGVKVEVGDQVLDLSVQGKLKTLYTTMTN</sequence>
<comment type="similarity">
    <text evidence="8">Belongs to the ATPase delta chain family.</text>
</comment>
<keyword evidence="6 8" id="KW-0139">CF(1)</keyword>
<dbReference type="HAMAP" id="MF_01416">
    <property type="entry name" value="ATP_synth_delta_bact"/>
    <property type="match status" value="1"/>
</dbReference>
<dbReference type="eggNOG" id="COG0712">
    <property type="taxonomic scope" value="Bacteria"/>
</dbReference>
<keyword evidence="7 8" id="KW-0066">ATP synthesis</keyword>
<keyword evidence="8" id="KW-1003">Cell membrane</keyword>
<dbReference type="PANTHER" id="PTHR11910">
    <property type="entry name" value="ATP SYNTHASE DELTA CHAIN"/>
    <property type="match status" value="1"/>
</dbReference>
<evidence type="ECO:0000256" key="1">
    <source>
        <dbReference type="ARBA" id="ARBA00004370"/>
    </source>
</evidence>
<dbReference type="RefSeq" id="WP_002642490.1">
    <property type="nucleotide sequence ID" value="NZ_CP019448.1"/>
</dbReference>
<evidence type="ECO:0000313" key="9">
    <source>
        <dbReference type="EMBL" id="EFG30809.1"/>
    </source>
</evidence>
<dbReference type="InterPro" id="IPR000711">
    <property type="entry name" value="ATPase_OSCP/dsu"/>
</dbReference>
<dbReference type="PRINTS" id="PR00125">
    <property type="entry name" value="ATPASEDELTA"/>
</dbReference>
<reference evidence="9 10" key="1">
    <citation type="submission" date="2010-03" db="EMBL/GenBank/DDBJ databases">
        <authorList>
            <consortium name="The Broad Institute Genome Sequencing Platform"/>
            <person name="Ward D."/>
            <person name="Earl A."/>
            <person name="Feldgarden M."/>
            <person name="Gevers D."/>
            <person name="Young S."/>
            <person name="Zeng Q."/>
            <person name="Koehrsen M."/>
            <person name="Alvarado L."/>
            <person name="Berlin A.M."/>
            <person name="Borenstein D."/>
            <person name="Chapman S.B."/>
            <person name="Chen Z."/>
            <person name="Engels R."/>
            <person name="Freedman E."/>
            <person name="Gellesch M."/>
            <person name="Goldberg J."/>
            <person name="Griggs A."/>
            <person name="Gujja S."/>
            <person name="Heilman E.R."/>
            <person name="Heiman D.I."/>
            <person name="Hepburn T.A."/>
            <person name="Howarth C."/>
            <person name="Jen D."/>
            <person name="Larson L."/>
            <person name="Mehta T."/>
            <person name="Park D."/>
            <person name="Pearson M."/>
            <person name="Richards J."/>
            <person name="Roberts A."/>
            <person name="Saif S."/>
            <person name="Shea T.D."/>
            <person name="Shenoy N."/>
            <person name="Sisk P."/>
            <person name="Stolte C."/>
            <person name="Sykes S.N."/>
            <person name="Walk T."/>
            <person name="White J."/>
            <person name="Yandava C."/>
            <person name="Izard J."/>
            <person name="Baranova O.V."/>
            <person name="Blanton J.M."/>
            <person name="Tanner A.C."/>
            <person name="Dewhirst F."/>
            <person name="Haas B."/>
            <person name="Nusbaum C."/>
            <person name="Birren B."/>
        </authorList>
    </citation>
    <scope>NUCLEOTIDE SEQUENCE [LARGE SCALE GENOMIC DNA]</scope>
    <source>
        <strain evidence="9 10">ATCC 29453</strain>
    </source>
</reference>
<keyword evidence="2 8" id="KW-0813">Transport</keyword>
<dbReference type="AlphaFoldDB" id="V9HM04"/>
<dbReference type="EMBL" id="ADCY02000046">
    <property type="protein sequence ID" value="EFG30809.1"/>
    <property type="molecule type" value="Genomic_DNA"/>
</dbReference>
<evidence type="ECO:0000256" key="7">
    <source>
        <dbReference type="ARBA" id="ARBA00023310"/>
    </source>
</evidence>
<keyword evidence="10" id="KW-1185">Reference proteome</keyword>
<dbReference type="GO" id="GO:0045259">
    <property type="term" value="C:proton-transporting ATP synthase complex"/>
    <property type="evidence" value="ECO:0007669"/>
    <property type="project" value="UniProtKB-KW"/>
</dbReference>
<dbReference type="GO" id="GO:0046933">
    <property type="term" value="F:proton-transporting ATP synthase activity, rotational mechanism"/>
    <property type="evidence" value="ECO:0007669"/>
    <property type="project" value="UniProtKB-UniRule"/>
</dbReference>
<evidence type="ECO:0000256" key="8">
    <source>
        <dbReference type="HAMAP-Rule" id="MF_01416"/>
    </source>
</evidence>
<dbReference type="GO" id="GO:0005886">
    <property type="term" value="C:plasma membrane"/>
    <property type="evidence" value="ECO:0007669"/>
    <property type="project" value="UniProtKB-SubCell"/>
</dbReference>
<keyword evidence="3 8" id="KW-0375">Hydrogen ion transport</keyword>
<evidence type="ECO:0000256" key="2">
    <source>
        <dbReference type="ARBA" id="ARBA00022448"/>
    </source>
</evidence>
<dbReference type="Pfam" id="PF00213">
    <property type="entry name" value="OSCP"/>
    <property type="match status" value="1"/>
</dbReference>
<evidence type="ECO:0000256" key="6">
    <source>
        <dbReference type="ARBA" id="ARBA00023196"/>
    </source>
</evidence>
<dbReference type="HOGENOM" id="CLU_085114_3_0_4"/>
<dbReference type="Proteomes" id="UP000017813">
    <property type="component" value="Unassembled WGS sequence"/>
</dbReference>
<keyword evidence="4 8" id="KW-0406">Ion transport</keyword>
<proteinExistence type="inferred from homology"/>
<evidence type="ECO:0000313" key="10">
    <source>
        <dbReference type="Proteomes" id="UP000017813"/>
    </source>
</evidence>
<keyword evidence="5 8" id="KW-0472">Membrane</keyword>
<dbReference type="InterPro" id="IPR026015">
    <property type="entry name" value="ATP_synth_OSCP/delta_N_sf"/>
</dbReference>
<gene>
    <name evidence="8" type="primary">atpH</name>
    <name evidence="9" type="ORF">HMPREF9021_01415</name>
</gene>
<comment type="function">
    <text evidence="8">This protein is part of the stalk that links CF(0) to CF(1). It either transmits conformational changes from CF(0) to CF(1) or is implicated in proton conduction.</text>
</comment>
<dbReference type="STRING" id="641147.HMPREF9021_01415"/>
<dbReference type="Gene3D" id="1.10.520.20">
    <property type="entry name" value="N-terminal domain of the delta subunit of the F1F0-ATP synthase"/>
    <property type="match status" value="1"/>
</dbReference>
<comment type="caution">
    <text evidence="9">The sequence shown here is derived from an EMBL/GenBank/DDBJ whole genome shotgun (WGS) entry which is preliminary data.</text>
</comment>
<accession>V9HM04</accession>
<organism evidence="9 10">
    <name type="scientific">Simonsiella muelleri ATCC 29453</name>
    <dbReference type="NCBI Taxonomy" id="641147"/>
    <lineage>
        <taxon>Bacteria</taxon>
        <taxon>Pseudomonadati</taxon>
        <taxon>Pseudomonadota</taxon>
        <taxon>Betaproteobacteria</taxon>
        <taxon>Neisseriales</taxon>
        <taxon>Neisseriaceae</taxon>
        <taxon>Simonsiella</taxon>
    </lineage>
</organism>
<comment type="function">
    <text evidence="8">F(1)F(0) ATP synthase produces ATP from ADP in the presence of a proton or sodium gradient. F-type ATPases consist of two structural domains, F(1) containing the extramembraneous catalytic core and F(0) containing the membrane proton channel, linked together by a central stalk and a peripheral stalk. During catalysis, ATP synthesis in the catalytic domain of F(1) is coupled via a rotary mechanism of the central stalk subunits to proton translocation.</text>
</comment>
<comment type="subcellular location">
    <subcellularLocation>
        <location evidence="8">Cell membrane</location>
        <topology evidence="8">Peripheral membrane protein</topology>
    </subcellularLocation>
    <subcellularLocation>
        <location evidence="1">Membrane</location>
    </subcellularLocation>
</comment>
<dbReference type="OrthoDB" id="9816221at2"/>
<dbReference type="NCBIfam" id="NF004402">
    <property type="entry name" value="PRK05758.2-2"/>
    <property type="match status" value="1"/>
</dbReference>
<dbReference type="NCBIfam" id="TIGR01145">
    <property type="entry name" value="ATP_synt_delta"/>
    <property type="match status" value="1"/>
</dbReference>